<accession>A0ABS2G9T0</accession>
<protein>
    <submittedName>
        <fullName evidence="2">Uncharacterized protein</fullName>
    </submittedName>
</protein>
<reference evidence="2 3" key="1">
    <citation type="journal article" date="2021" name="Sci. Rep.">
        <title>The distribution of antibiotic resistance genes in chicken gut microbiota commensals.</title>
        <authorList>
            <person name="Juricova H."/>
            <person name="Matiasovicova J."/>
            <person name="Kubasova T."/>
            <person name="Cejkova D."/>
            <person name="Rychlik I."/>
        </authorList>
    </citation>
    <scope>NUCLEOTIDE SEQUENCE [LARGE SCALE GENOMIC DNA]</scope>
    <source>
        <strain evidence="2 3">An431b</strain>
    </source>
</reference>
<evidence type="ECO:0000256" key="1">
    <source>
        <dbReference type="SAM" id="MobiDB-lite"/>
    </source>
</evidence>
<evidence type="ECO:0000313" key="2">
    <source>
        <dbReference type="EMBL" id="MBM6877800.1"/>
    </source>
</evidence>
<feature type="region of interest" description="Disordered" evidence="1">
    <location>
        <begin position="20"/>
        <end position="72"/>
    </location>
</feature>
<dbReference type="Proteomes" id="UP000729290">
    <property type="component" value="Unassembled WGS sequence"/>
</dbReference>
<comment type="caution">
    <text evidence="2">The sequence shown here is derived from an EMBL/GenBank/DDBJ whole genome shotgun (WGS) entry which is preliminary data.</text>
</comment>
<keyword evidence="3" id="KW-1185">Reference proteome</keyword>
<sequence length="91" mass="10508">MDIHFLFFLVSGQYFLSTNNRQTKRTRPRPRLFAPTAPKGGMVKTLAQQRLRPHPLSEKMPSNPFFPKHTKKPQEKLSCGFADFFRNAVSS</sequence>
<dbReference type="EMBL" id="JACSNV010000007">
    <property type="protein sequence ID" value="MBM6877800.1"/>
    <property type="molecule type" value="Genomic_DNA"/>
</dbReference>
<evidence type="ECO:0000313" key="3">
    <source>
        <dbReference type="Proteomes" id="UP000729290"/>
    </source>
</evidence>
<dbReference type="RefSeq" id="WP_205133641.1">
    <property type="nucleotide sequence ID" value="NZ_JACSNT010000007.1"/>
</dbReference>
<gene>
    <name evidence="2" type="ORF">H9X83_06445</name>
</gene>
<proteinExistence type="predicted"/>
<organism evidence="2 3">
    <name type="scientific">Anaerotignum lactatifermentans</name>
    <dbReference type="NCBI Taxonomy" id="160404"/>
    <lineage>
        <taxon>Bacteria</taxon>
        <taxon>Bacillati</taxon>
        <taxon>Bacillota</taxon>
        <taxon>Clostridia</taxon>
        <taxon>Lachnospirales</taxon>
        <taxon>Anaerotignaceae</taxon>
        <taxon>Anaerotignum</taxon>
    </lineage>
</organism>
<name>A0ABS2G9T0_9FIRM</name>